<evidence type="ECO:0000256" key="1">
    <source>
        <dbReference type="SAM" id="SignalP"/>
    </source>
</evidence>
<keyword evidence="1" id="KW-0732">Signal</keyword>
<proteinExistence type="predicted"/>
<evidence type="ECO:0000313" key="2">
    <source>
        <dbReference type="EMBL" id="UNP29502.1"/>
    </source>
</evidence>
<organism evidence="2 3">
    <name type="scientific">Lysobacter gummosus</name>
    <dbReference type="NCBI Taxonomy" id="262324"/>
    <lineage>
        <taxon>Bacteria</taxon>
        <taxon>Pseudomonadati</taxon>
        <taxon>Pseudomonadota</taxon>
        <taxon>Gammaproteobacteria</taxon>
        <taxon>Lysobacterales</taxon>
        <taxon>Lysobacteraceae</taxon>
        <taxon>Lysobacter</taxon>
    </lineage>
</organism>
<sequence>MKALRGKRLHALAFAALFAASLGFSAAQADNRYAEGCAPKAGCQFAGTRFACCQDDR</sequence>
<dbReference type="RefSeq" id="WP_187313092.1">
    <property type="nucleotide sequence ID" value="NZ_CP011131.1"/>
</dbReference>
<evidence type="ECO:0000313" key="3">
    <source>
        <dbReference type="Proteomes" id="UP000829194"/>
    </source>
</evidence>
<feature type="signal peptide" evidence="1">
    <location>
        <begin position="1"/>
        <end position="29"/>
    </location>
</feature>
<dbReference type="Proteomes" id="UP000829194">
    <property type="component" value="Chromosome"/>
</dbReference>
<feature type="chain" id="PRO_5045464465" description="Transmembrane protein" evidence="1">
    <location>
        <begin position="30"/>
        <end position="57"/>
    </location>
</feature>
<accession>A0ABY3XE18</accession>
<name>A0ABY3XE18_9GAMM</name>
<evidence type="ECO:0008006" key="4">
    <source>
        <dbReference type="Google" id="ProtNLM"/>
    </source>
</evidence>
<reference evidence="2 3" key="1">
    <citation type="submission" date="2022-03" db="EMBL/GenBank/DDBJ databases">
        <title>Complete genome sequence of Lysobacter capsici VKM B-2533 and Lysobacter gummosus 10.1.1, promising sources of lytic agents.</title>
        <authorList>
            <person name="Tarlachkov S.V."/>
            <person name="Kudryakova I.V."/>
            <person name="Afoshin A.S."/>
            <person name="Leontyevskaya E.A."/>
            <person name="Leontyevskaya N.V."/>
        </authorList>
    </citation>
    <scope>NUCLEOTIDE SEQUENCE [LARGE SCALE GENOMIC DNA]</scope>
    <source>
        <strain evidence="2 3">10.1.1</strain>
    </source>
</reference>
<protein>
    <recommendedName>
        <fullName evidence="4">Transmembrane protein</fullName>
    </recommendedName>
</protein>
<keyword evidence="3" id="KW-1185">Reference proteome</keyword>
<gene>
    <name evidence="2" type="ORF">MOV92_24075</name>
</gene>
<dbReference type="EMBL" id="CP093547">
    <property type="protein sequence ID" value="UNP29502.1"/>
    <property type="molecule type" value="Genomic_DNA"/>
</dbReference>